<sequence>MSAKDEREIEEMKQQENKDEEEKQKSLQLAASTMYWKYPEDLSRFDLIAIAFYKGIYVCGQSNKSIKSAGKLELLTVIAKADLSILANKTRKHFFKSEVNTIKWVPNFAQDDNLFIIHKPARENLKIDIDSFVAKIKSWEEEMEQIRIASANVDVTDAGADEEEDEAIELDNTANPFIITAAEETIKPMQLNLENTKNDDHFRTPIASSRYVPKTSTPGVHFAQESQQISSNAAKQTSSIEDPVIQTLMAKISQLEQSQTAAPRSEKTNSLIYKLKLVYDPKTPIEDFLTAVKNYGRANSVYDTQKFIAVAQAAMSATSEGMQLQSSIEAEDLTSWENFKERCKEITGHSKEYYEDQFINFQIKDRRPGQALAALTLAYKRERLEGSDDLGESVSSSKMAPK</sequence>
<feature type="coiled-coil region" evidence="1">
    <location>
        <begin position="122"/>
        <end position="149"/>
    </location>
</feature>
<dbReference type="InParanoid" id="E4XM96"/>
<protein>
    <submittedName>
        <fullName evidence="3">Uncharacterized protein</fullName>
    </submittedName>
</protein>
<evidence type="ECO:0000256" key="1">
    <source>
        <dbReference type="SAM" id="Coils"/>
    </source>
</evidence>
<organism evidence="3">
    <name type="scientific">Oikopleura dioica</name>
    <name type="common">Tunicate</name>
    <dbReference type="NCBI Taxonomy" id="34765"/>
    <lineage>
        <taxon>Eukaryota</taxon>
        <taxon>Metazoa</taxon>
        <taxon>Chordata</taxon>
        <taxon>Tunicata</taxon>
        <taxon>Appendicularia</taxon>
        <taxon>Copelata</taxon>
        <taxon>Oikopleuridae</taxon>
        <taxon>Oikopleura</taxon>
    </lineage>
</organism>
<gene>
    <name evidence="3" type="ORF">GSOID_T00015281001</name>
</gene>
<name>E4XM96_OIKDI</name>
<accession>E4XM96</accession>
<keyword evidence="1" id="KW-0175">Coiled coil</keyword>
<feature type="region of interest" description="Disordered" evidence="2">
    <location>
        <begin position="1"/>
        <end position="24"/>
    </location>
</feature>
<reference evidence="3" key="1">
    <citation type="journal article" date="2010" name="Science">
        <title>Plasticity of animal genome architecture unmasked by rapid evolution of a pelagic tunicate.</title>
        <authorList>
            <person name="Denoeud F."/>
            <person name="Henriet S."/>
            <person name="Mungpakdee S."/>
            <person name="Aury J.M."/>
            <person name="Da Silva C."/>
            <person name="Brinkmann H."/>
            <person name="Mikhaleva J."/>
            <person name="Olsen L.C."/>
            <person name="Jubin C."/>
            <person name="Canestro C."/>
            <person name="Bouquet J.M."/>
            <person name="Danks G."/>
            <person name="Poulain J."/>
            <person name="Campsteijn C."/>
            <person name="Adamski M."/>
            <person name="Cross I."/>
            <person name="Yadetie F."/>
            <person name="Muffato M."/>
            <person name="Louis A."/>
            <person name="Butcher S."/>
            <person name="Tsagkogeorga G."/>
            <person name="Konrad A."/>
            <person name="Singh S."/>
            <person name="Jensen M.F."/>
            <person name="Cong E.H."/>
            <person name="Eikeseth-Otteraa H."/>
            <person name="Noel B."/>
            <person name="Anthouard V."/>
            <person name="Porcel B.M."/>
            <person name="Kachouri-Lafond R."/>
            <person name="Nishino A."/>
            <person name="Ugolini M."/>
            <person name="Chourrout P."/>
            <person name="Nishida H."/>
            <person name="Aasland R."/>
            <person name="Huzurbazar S."/>
            <person name="Westhof E."/>
            <person name="Delsuc F."/>
            <person name="Lehrach H."/>
            <person name="Reinhardt R."/>
            <person name="Weissenbach J."/>
            <person name="Roy S.W."/>
            <person name="Artiguenave F."/>
            <person name="Postlethwait J.H."/>
            <person name="Manak J.R."/>
            <person name="Thompson E.M."/>
            <person name="Jaillon O."/>
            <person name="Du Pasquier L."/>
            <person name="Boudinot P."/>
            <person name="Liberles D.A."/>
            <person name="Volff J.N."/>
            <person name="Philippe H."/>
            <person name="Lenhard B."/>
            <person name="Roest Crollius H."/>
            <person name="Wincker P."/>
            <person name="Chourrout D."/>
        </authorList>
    </citation>
    <scope>NUCLEOTIDE SEQUENCE [LARGE SCALE GENOMIC DNA]</scope>
</reference>
<dbReference type="Proteomes" id="UP000001307">
    <property type="component" value="Unassembled WGS sequence"/>
</dbReference>
<dbReference type="AlphaFoldDB" id="E4XM96"/>
<evidence type="ECO:0000256" key="2">
    <source>
        <dbReference type="SAM" id="MobiDB-lite"/>
    </source>
</evidence>
<dbReference type="EMBL" id="FN653075">
    <property type="protein sequence ID" value="CBY11103.1"/>
    <property type="molecule type" value="Genomic_DNA"/>
</dbReference>
<keyword evidence="4" id="KW-1185">Reference proteome</keyword>
<evidence type="ECO:0000313" key="3">
    <source>
        <dbReference type="EMBL" id="CBY11103.1"/>
    </source>
</evidence>
<proteinExistence type="predicted"/>
<evidence type="ECO:0000313" key="4">
    <source>
        <dbReference type="Proteomes" id="UP000001307"/>
    </source>
</evidence>